<reference evidence="2 3" key="1">
    <citation type="submission" date="2019-02" db="EMBL/GenBank/DDBJ databases">
        <title>Deep-cultivation of Planctomycetes and their phenomic and genomic characterization uncovers novel biology.</title>
        <authorList>
            <person name="Wiegand S."/>
            <person name="Jogler M."/>
            <person name="Boedeker C."/>
            <person name="Pinto D."/>
            <person name="Vollmers J."/>
            <person name="Rivas-Marin E."/>
            <person name="Kohn T."/>
            <person name="Peeters S.H."/>
            <person name="Heuer A."/>
            <person name="Rast P."/>
            <person name="Oberbeckmann S."/>
            <person name="Bunk B."/>
            <person name="Jeske O."/>
            <person name="Meyerdierks A."/>
            <person name="Storesund J.E."/>
            <person name="Kallscheuer N."/>
            <person name="Luecker S."/>
            <person name="Lage O.M."/>
            <person name="Pohl T."/>
            <person name="Merkel B.J."/>
            <person name="Hornburger P."/>
            <person name="Mueller R.-W."/>
            <person name="Bruemmer F."/>
            <person name="Labrenz M."/>
            <person name="Spormann A.M."/>
            <person name="Op den Camp H."/>
            <person name="Overmann J."/>
            <person name="Amann R."/>
            <person name="Jetten M.S.M."/>
            <person name="Mascher T."/>
            <person name="Medema M.H."/>
            <person name="Devos D.P."/>
            <person name="Kaster A.-K."/>
            <person name="Ovreas L."/>
            <person name="Rohde M."/>
            <person name="Galperin M.Y."/>
            <person name="Jogler C."/>
        </authorList>
    </citation>
    <scope>NUCLEOTIDE SEQUENCE [LARGE SCALE GENOMIC DNA]</scope>
    <source>
        <strain evidence="2 3">Pan161</strain>
    </source>
</reference>
<dbReference type="PANTHER" id="PTHR33221:SF4">
    <property type="entry name" value="HTH-TYPE TRANSCRIPTIONAL REPRESSOR NSRR"/>
    <property type="match status" value="1"/>
</dbReference>
<dbReference type="RefSeq" id="WP_145230202.1">
    <property type="nucleotide sequence ID" value="NZ_CP036343.1"/>
</dbReference>
<evidence type="ECO:0000313" key="3">
    <source>
        <dbReference type="Proteomes" id="UP000316855"/>
    </source>
</evidence>
<dbReference type="GO" id="GO:0003677">
    <property type="term" value="F:DNA binding"/>
    <property type="evidence" value="ECO:0007669"/>
    <property type="project" value="UniProtKB-KW"/>
</dbReference>
<dbReference type="InterPro" id="IPR030489">
    <property type="entry name" value="TR_Rrf2-type_CS"/>
</dbReference>
<evidence type="ECO:0000313" key="2">
    <source>
        <dbReference type="EMBL" id="QDT92487.1"/>
    </source>
</evidence>
<protein>
    <submittedName>
        <fullName evidence="2">HTH-type transcriptional repressor NsrR</fullName>
    </submittedName>
</protein>
<accession>A0A517VHN5</accession>
<keyword evidence="1" id="KW-0238">DNA-binding</keyword>
<gene>
    <name evidence="2" type="primary">nsrR_2</name>
    <name evidence="2" type="ORF">Pan161_41540</name>
</gene>
<dbReference type="Pfam" id="PF02082">
    <property type="entry name" value="Rrf2"/>
    <property type="match status" value="1"/>
</dbReference>
<dbReference type="AlphaFoldDB" id="A0A517VHN5"/>
<name>A0A517VHN5_9PLAN</name>
<dbReference type="PROSITE" id="PS01332">
    <property type="entry name" value="HTH_RRF2_1"/>
    <property type="match status" value="1"/>
</dbReference>
<dbReference type="SUPFAM" id="SSF46785">
    <property type="entry name" value="Winged helix' DNA-binding domain"/>
    <property type="match status" value="1"/>
</dbReference>
<dbReference type="PROSITE" id="PS51197">
    <property type="entry name" value="HTH_RRF2_2"/>
    <property type="match status" value="1"/>
</dbReference>
<dbReference type="GO" id="GO:0005829">
    <property type="term" value="C:cytosol"/>
    <property type="evidence" value="ECO:0007669"/>
    <property type="project" value="TreeGrafter"/>
</dbReference>
<sequence>MQLTMQTDYALRTLMYLASQDDRATVTDVATLFSISSHHVAKVVNQLSRLGYIRSVRGMGGGIELAIPLEEIRLGEVIERFEGNLHLLECVGTQNVCVIQPFCKLKGVLAEAERIQLDYLNSVTLADVTPSRRQLKSIS</sequence>
<dbReference type="Proteomes" id="UP000316855">
    <property type="component" value="Chromosome"/>
</dbReference>
<organism evidence="2 3">
    <name type="scientific">Gimesia algae</name>
    <dbReference type="NCBI Taxonomy" id="2527971"/>
    <lineage>
        <taxon>Bacteria</taxon>
        <taxon>Pseudomonadati</taxon>
        <taxon>Planctomycetota</taxon>
        <taxon>Planctomycetia</taxon>
        <taxon>Planctomycetales</taxon>
        <taxon>Planctomycetaceae</taxon>
        <taxon>Gimesia</taxon>
    </lineage>
</organism>
<dbReference type="OrthoDB" id="270199at2"/>
<proteinExistence type="predicted"/>
<dbReference type="GO" id="GO:0003700">
    <property type="term" value="F:DNA-binding transcription factor activity"/>
    <property type="evidence" value="ECO:0007669"/>
    <property type="project" value="TreeGrafter"/>
</dbReference>
<dbReference type="EMBL" id="CP036343">
    <property type="protein sequence ID" value="QDT92487.1"/>
    <property type="molecule type" value="Genomic_DNA"/>
</dbReference>
<dbReference type="Gene3D" id="1.10.10.10">
    <property type="entry name" value="Winged helix-like DNA-binding domain superfamily/Winged helix DNA-binding domain"/>
    <property type="match status" value="1"/>
</dbReference>
<dbReference type="KEGG" id="gax:Pan161_41540"/>
<dbReference type="PANTHER" id="PTHR33221">
    <property type="entry name" value="WINGED HELIX-TURN-HELIX TRANSCRIPTIONAL REGULATOR, RRF2 FAMILY"/>
    <property type="match status" value="1"/>
</dbReference>
<dbReference type="InterPro" id="IPR036388">
    <property type="entry name" value="WH-like_DNA-bd_sf"/>
</dbReference>
<dbReference type="InterPro" id="IPR000944">
    <property type="entry name" value="Tscrpt_reg_Rrf2"/>
</dbReference>
<keyword evidence="3" id="KW-1185">Reference proteome</keyword>
<dbReference type="InterPro" id="IPR036390">
    <property type="entry name" value="WH_DNA-bd_sf"/>
</dbReference>
<evidence type="ECO:0000256" key="1">
    <source>
        <dbReference type="ARBA" id="ARBA00023125"/>
    </source>
</evidence>
<dbReference type="NCBIfam" id="TIGR00738">
    <property type="entry name" value="rrf2_super"/>
    <property type="match status" value="1"/>
</dbReference>